<accession>K3X4N8</accession>
<reference evidence="2" key="3">
    <citation type="submission" date="2015-02" db="UniProtKB">
        <authorList>
            <consortium name="EnsemblProtists"/>
        </authorList>
    </citation>
    <scope>IDENTIFICATION</scope>
    <source>
        <strain evidence="2">DAOM BR144</strain>
    </source>
</reference>
<evidence type="ECO:0000313" key="2">
    <source>
        <dbReference type="EnsemblProtists" id="PYU1_T012187"/>
    </source>
</evidence>
<dbReference type="Proteomes" id="UP000019132">
    <property type="component" value="Unassembled WGS sequence"/>
</dbReference>
<feature type="region of interest" description="Disordered" evidence="1">
    <location>
        <begin position="143"/>
        <end position="171"/>
    </location>
</feature>
<dbReference type="InParanoid" id="K3X4N8"/>
<organism evidence="2 3">
    <name type="scientific">Globisporangium ultimum (strain ATCC 200006 / CBS 805.95 / DAOM BR144)</name>
    <name type="common">Pythium ultimum</name>
    <dbReference type="NCBI Taxonomy" id="431595"/>
    <lineage>
        <taxon>Eukaryota</taxon>
        <taxon>Sar</taxon>
        <taxon>Stramenopiles</taxon>
        <taxon>Oomycota</taxon>
        <taxon>Peronosporomycetes</taxon>
        <taxon>Pythiales</taxon>
        <taxon>Pythiaceae</taxon>
        <taxon>Globisporangium</taxon>
    </lineage>
</organism>
<dbReference type="OMA" id="WSFESTI"/>
<dbReference type="eggNOG" id="ENOG502SPVI">
    <property type="taxonomic scope" value="Eukaryota"/>
</dbReference>
<evidence type="ECO:0000313" key="3">
    <source>
        <dbReference type="Proteomes" id="UP000019132"/>
    </source>
</evidence>
<dbReference type="STRING" id="431595.K3X4N8"/>
<dbReference type="AlphaFoldDB" id="K3X4N8"/>
<dbReference type="EMBL" id="GL376601">
    <property type="status" value="NOT_ANNOTATED_CDS"/>
    <property type="molecule type" value="Genomic_DNA"/>
</dbReference>
<protein>
    <submittedName>
        <fullName evidence="2">Uncharacterized protein</fullName>
    </submittedName>
</protein>
<dbReference type="HOGENOM" id="CLU_079267_0_0_1"/>
<proteinExistence type="predicted"/>
<dbReference type="EnsemblProtists" id="PYU1_T012187">
    <property type="protein sequence ID" value="PYU1_T012187"/>
    <property type="gene ID" value="PYU1_G012161"/>
</dbReference>
<feature type="compositionally biased region" description="Basic residues" evidence="1">
    <location>
        <begin position="154"/>
        <end position="170"/>
    </location>
</feature>
<name>K3X4N8_GLOUD</name>
<evidence type="ECO:0000256" key="1">
    <source>
        <dbReference type="SAM" id="MobiDB-lite"/>
    </source>
</evidence>
<reference evidence="3" key="2">
    <citation type="submission" date="2010-04" db="EMBL/GenBank/DDBJ databases">
        <authorList>
            <person name="Buell R."/>
            <person name="Hamilton J."/>
            <person name="Hostetler J."/>
        </authorList>
    </citation>
    <scope>NUCLEOTIDE SEQUENCE [LARGE SCALE GENOMIC DNA]</scope>
    <source>
        <strain evidence="3">DAOM:BR144</strain>
    </source>
</reference>
<keyword evidence="3" id="KW-1185">Reference proteome</keyword>
<reference evidence="3" key="1">
    <citation type="journal article" date="2010" name="Genome Biol.">
        <title>Genome sequence of the necrotrophic plant pathogen Pythium ultimum reveals original pathogenicity mechanisms and effector repertoire.</title>
        <authorList>
            <person name="Levesque C.A."/>
            <person name="Brouwer H."/>
            <person name="Cano L."/>
            <person name="Hamilton J.P."/>
            <person name="Holt C."/>
            <person name="Huitema E."/>
            <person name="Raffaele S."/>
            <person name="Robideau G.P."/>
            <person name="Thines M."/>
            <person name="Win J."/>
            <person name="Zerillo M.M."/>
            <person name="Beakes G.W."/>
            <person name="Boore J.L."/>
            <person name="Busam D."/>
            <person name="Dumas B."/>
            <person name="Ferriera S."/>
            <person name="Fuerstenberg S.I."/>
            <person name="Gachon C.M."/>
            <person name="Gaulin E."/>
            <person name="Govers F."/>
            <person name="Grenville-Briggs L."/>
            <person name="Horner N."/>
            <person name="Hostetler J."/>
            <person name="Jiang R.H."/>
            <person name="Johnson J."/>
            <person name="Krajaejun T."/>
            <person name="Lin H."/>
            <person name="Meijer H.J."/>
            <person name="Moore B."/>
            <person name="Morris P."/>
            <person name="Phuntmart V."/>
            <person name="Puiu D."/>
            <person name="Shetty J."/>
            <person name="Stajich J.E."/>
            <person name="Tripathy S."/>
            <person name="Wawra S."/>
            <person name="van West P."/>
            <person name="Whitty B.R."/>
            <person name="Coutinho P.M."/>
            <person name="Henrissat B."/>
            <person name="Martin F."/>
            <person name="Thomas P.D."/>
            <person name="Tyler B.M."/>
            <person name="De Vries R.P."/>
            <person name="Kamoun S."/>
            <person name="Yandell M."/>
            <person name="Tisserat N."/>
            <person name="Buell C.R."/>
        </authorList>
    </citation>
    <scope>NUCLEOTIDE SEQUENCE</scope>
    <source>
        <strain evidence="3">DAOM:BR144</strain>
    </source>
</reference>
<sequence>MAPLASALSAAFDARHKQQNGRNRGIVNTEEDAEDAAAQQWVSIIHAAFYMPTRRDAASSNKFLELEATLAQVFTALSQSEQQYDKMGDSFWAFAVRVVLLLCRESLAPSITSDGDEVNGIVANNATEAGMELQVETQEITGADTATPSPHSKSIARKSTKAIKNKKKKTNAQPNTPLAFIVVNALKKLAESCEGGDSAECASKKCCRLQGETNAALIARCAQGLEDPQAMDQKLLVEVLDLFGMTHFEASKVQRAASNLLATKNNSALIKLLTTFQHAVDWNFAAIVKSMAASKDWASAELLIRTFETDEGDKKLSKMLVEEAITMHEFKRQEFPDIDTMYNRYGLMKLIEKQRWQIAI</sequence>
<dbReference type="VEuPathDB" id="FungiDB:PYU1_G012161"/>
<feature type="compositionally biased region" description="Polar residues" evidence="1">
    <location>
        <begin position="143"/>
        <end position="152"/>
    </location>
</feature>